<keyword evidence="2" id="KW-1185">Reference proteome</keyword>
<comment type="caution">
    <text evidence="1">The sequence shown here is derived from an EMBL/GenBank/DDBJ whole genome shotgun (WGS) entry which is preliminary data.</text>
</comment>
<evidence type="ECO:0000313" key="2">
    <source>
        <dbReference type="Proteomes" id="UP000241587"/>
    </source>
</evidence>
<dbReference type="OMA" id="VGRICKE"/>
<organism evidence="1 2">
    <name type="scientific">Fusarium culmorum</name>
    <dbReference type="NCBI Taxonomy" id="5516"/>
    <lineage>
        <taxon>Eukaryota</taxon>
        <taxon>Fungi</taxon>
        <taxon>Dikarya</taxon>
        <taxon>Ascomycota</taxon>
        <taxon>Pezizomycotina</taxon>
        <taxon>Sordariomycetes</taxon>
        <taxon>Hypocreomycetidae</taxon>
        <taxon>Hypocreales</taxon>
        <taxon>Nectriaceae</taxon>
        <taxon>Fusarium</taxon>
    </lineage>
</organism>
<dbReference type="AlphaFoldDB" id="A0A2T4GLV7"/>
<proteinExistence type="predicted"/>
<evidence type="ECO:0000313" key="1">
    <source>
        <dbReference type="EMBL" id="PTD04536.1"/>
    </source>
</evidence>
<reference evidence="1 2" key="1">
    <citation type="submission" date="2018-02" db="EMBL/GenBank/DDBJ databases">
        <title>Fusarium culmorum secondary metabolites in fungal-bacterial-plant interactions.</title>
        <authorList>
            <person name="Schmidt R."/>
        </authorList>
    </citation>
    <scope>NUCLEOTIDE SEQUENCE [LARGE SCALE GENOMIC DNA]</scope>
    <source>
        <strain evidence="1 2">PV</strain>
    </source>
</reference>
<name>A0A2T4GLV7_FUSCU</name>
<dbReference type="Proteomes" id="UP000241587">
    <property type="component" value="Unassembled WGS sequence"/>
</dbReference>
<protein>
    <submittedName>
        <fullName evidence="1">Uncharacterized protein</fullName>
    </submittedName>
</protein>
<dbReference type="EMBL" id="PVEM01000012">
    <property type="protein sequence ID" value="PTD04536.1"/>
    <property type="molecule type" value="Genomic_DNA"/>
</dbReference>
<gene>
    <name evidence="1" type="ORF">FCULG_00000087</name>
</gene>
<accession>A0A2T4GLV7</accession>
<dbReference type="OrthoDB" id="5294021at2759"/>
<sequence>MPTLRADFELFRLIQMDVQPATTGTSKKLGRRVPQNPEVGRICKELDVLKASLVSLSAFLKQLRSNGECKYVMGPPVTNTVDSIIDVIAKTPTLYPLGWADSAAKGGLNYSQVVELSEGCIRELVRDLKYHQREIDIAPDVPDYQPCQLRFDVAMKGIRDVVEVLEVLLLDPKRSD</sequence>